<dbReference type="AlphaFoldDB" id="A0A222G500"/>
<gene>
    <name evidence="2" type="ORF">B5D82_03860</name>
</gene>
<keyword evidence="3" id="KW-1185">Reference proteome</keyword>
<evidence type="ECO:0000259" key="1">
    <source>
        <dbReference type="Pfam" id="PF06877"/>
    </source>
</evidence>
<reference evidence="2 3" key="1">
    <citation type="submission" date="2017-08" db="EMBL/GenBank/DDBJ databases">
        <title>Complete genome of Colwellia sp. NB097-1, a psychrophile bacterium ioslated from Bering Sea.</title>
        <authorList>
            <person name="Chen X."/>
        </authorList>
    </citation>
    <scope>NUCLEOTIDE SEQUENCE [LARGE SCALE GENOMIC DNA]</scope>
    <source>
        <strain evidence="2 3">NB097-1</strain>
    </source>
</reference>
<protein>
    <submittedName>
        <fullName evidence="2">Ribonuclease E inhibitor RraB</fullName>
    </submittedName>
</protein>
<sequence length="117" mass="13433">MQRNEELFPLDNVGNALWQMLEGGDDLTLEREFEFSVIFSDQEQALKFGQLLLENNQKLSFCPYQGDDAFPWEITAYPFMSASYENIAAYQELLTTSATPFAGKYDGWYCVDNSNTK</sequence>
<accession>A0A222G500</accession>
<evidence type="ECO:0000313" key="2">
    <source>
        <dbReference type="EMBL" id="ASP46986.1"/>
    </source>
</evidence>
<dbReference type="Pfam" id="PF06877">
    <property type="entry name" value="RraB"/>
    <property type="match status" value="1"/>
</dbReference>
<dbReference type="Proteomes" id="UP000202259">
    <property type="component" value="Chromosome"/>
</dbReference>
<dbReference type="KEGG" id="cber:B5D82_03860"/>
<feature type="domain" description="Regulator of ribonuclease activity B" evidence="1">
    <location>
        <begin position="14"/>
        <end position="110"/>
    </location>
</feature>
<dbReference type="InterPro" id="IPR036701">
    <property type="entry name" value="RraB-like_sf"/>
</dbReference>
<name>A0A222G500_9GAMM</name>
<dbReference type="Gene3D" id="3.30.70.970">
    <property type="entry name" value="RraB-like"/>
    <property type="match status" value="1"/>
</dbReference>
<proteinExistence type="predicted"/>
<organism evidence="2 3">
    <name type="scientific">Cognaticolwellia beringensis</name>
    <dbReference type="NCBI Taxonomy" id="1967665"/>
    <lineage>
        <taxon>Bacteria</taxon>
        <taxon>Pseudomonadati</taxon>
        <taxon>Pseudomonadota</taxon>
        <taxon>Gammaproteobacteria</taxon>
        <taxon>Alteromonadales</taxon>
        <taxon>Colwelliaceae</taxon>
        <taxon>Cognaticolwellia</taxon>
    </lineage>
</organism>
<evidence type="ECO:0000313" key="3">
    <source>
        <dbReference type="Proteomes" id="UP000202259"/>
    </source>
</evidence>
<dbReference type="InterPro" id="IPR009671">
    <property type="entry name" value="RraB_dom"/>
</dbReference>
<dbReference type="RefSeq" id="WP_081149382.1">
    <property type="nucleotide sequence ID" value="NZ_CP020465.1"/>
</dbReference>
<dbReference type="SUPFAM" id="SSF89946">
    <property type="entry name" value="Hypothetical protein VC0424"/>
    <property type="match status" value="1"/>
</dbReference>
<dbReference type="EMBL" id="CP020465">
    <property type="protein sequence ID" value="ASP46986.1"/>
    <property type="molecule type" value="Genomic_DNA"/>
</dbReference>
<dbReference type="OrthoDB" id="8753964at2"/>